<dbReference type="PRINTS" id="PR00305">
    <property type="entry name" value="1433ZETA"/>
</dbReference>
<dbReference type="InterPro" id="IPR036815">
    <property type="entry name" value="14-3-3_dom_sf"/>
</dbReference>
<dbReference type="SMART" id="SM00101">
    <property type="entry name" value="14_3_3"/>
    <property type="match status" value="1"/>
</dbReference>
<reference evidence="3 4" key="1">
    <citation type="journal article" date="2012" name="Nat. Biotechnol.">
        <title>Draft genome sequence of pigeonpea (Cajanus cajan), an orphan legume crop of resource-poor farmers.</title>
        <authorList>
            <person name="Varshney R.K."/>
            <person name="Chen W."/>
            <person name="Li Y."/>
            <person name="Bharti A.K."/>
            <person name="Saxena R.K."/>
            <person name="Schlueter J.A."/>
            <person name="Donoghue M.T."/>
            <person name="Azam S."/>
            <person name="Fan G."/>
            <person name="Whaley A.M."/>
            <person name="Farmer A.D."/>
            <person name="Sheridan J."/>
            <person name="Iwata A."/>
            <person name="Tuteja R."/>
            <person name="Penmetsa R.V."/>
            <person name="Wu W."/>
            <person name="Upadhyaya H.D."/>
            <person name="Yang S.P."/>
            <person name="Shah T."/>
            <person name="Saxena K.B."/>
            <person name="Michael T."/>
            <person name="McCombie W.R."/>
            <person name="Yang B."/>
            <person name="Zhang G."/>
            <person name="Yang H."/>
            <person name="Wang J."/>
            <person name="Spillane C."/>
            <person name="Cook D.R."/>
            <person name="May G.D."/>
            <person name="Xu X."/>
            <person name="Jackson S.A."/>
        </authorList>
    </citation>
    <scope>NUCLEOTIDE SEQUENCE [LARGE SCALE GENOMIC DNA]</scope>
    <source>
        <strain evidence="4">cv. Asha</strain>
    </source>
</reference>
<proteinExistence type="inferred from homology"/>
<dbReference type="EMBL" id="CM003603">
    <property type="protein sequence ID" value="KYP76613.1"/>
    <property type="molecule type" value="Genomic_DNA"/>
</dbReference>
<protein>
    <submittedName>
        <fullName evidence="3">14-3-3-like protein A</fullName>
    </submittedName>
</protein>
<dbReference type="AlphaFoldDB" id="A0A151UBC6"/>
<dbReference type="Pfam" id="PF00244">
    <property type="entry name" value="14-3-3"/>
    <property type="match status" value="1"/>
</dbReference>
<sequence length="179" mass="20136">MFSVLLYAAAKPHSPKSLLAFSTCLMREEAKLEREVIKIILSNNDDGYYLLRVISSTITPDSKVFYFVEFKIGAKRKKAEDSTLFASKSAQDITLADLAPTHLIRLRLALNFFVFYYEILNSPDCACNPSKQINTLLESLMSELHWLRYFPAAIVAAVLEIIVHMPAISTIAICKGLEN</sequence>
<dbReference type="InterPro" id="IPR023410">
    <property type="entry name" value="14-3-3_domain"/>
</dbReference>
<organism evidence="3 4">
    <name type="scientific">Cajanus cajan</name>
    <name type="common">Pigeon pea</name>
    <name type="synonym">Cajanus indicus</name>
    <dbReference type="NCBI Taxonomy" id="3821"/>
    <lineage>
        <taxon>Eukaryota</taxon>
        <taxon>Viridiplantae</taxon>
        <taxon>Streptophyta</taxon>
        <taxon>Embryophyta</taxon>
        <taxon>Tracheophyta</taxon>
        <taxon>Spermatophyta</taxon>
        <taxon>Magnoliopsida</taxon>
        <taxon>eudicotyledons</taxon>
        <taxon>Gunneridae</taxon>
        <taxon>Pentapetalae</taxon>
        <taxon>rosids</taxon>
        <taxon>fabids</taxon>
        <taxon>Fabales</taxon>
        <taxon>Fabaceae</taxon>
        <taxon>Papilionoideae</taxon>
        <taxon>50 kb inversion clade</taxon>
        <taxon>NPAAA clade</taxon>
        <taxon>indigoferoid/millettioid clade</taxon>
        <taxon>Phaseoleae</taxon>
        <taxon>Cajanus</taxon>
    </lineage>
</organism>
<gene>
    <name evidence="3" type="ORF">KK1_020862</name>
</gene>
<dbReference type="InterPro" id="IPR000308">
    <property type="entry name" value="14-3-3"/>
</dbReference>
<feature type="domain" description="14-3-3" evidence="2">
    <location>
        <begin position="1"/>
        <end position="160"/>
    </location>
</feature>
<name>A0A151UBC6_CAJCA</name>
<accession>A0A151UBC6</accession>
<evidence type="ECO:0000313" key="3">
    <source>
        <dbReference type="EMBL" id="KYP76613.1"/>
    </source>
</evidence>
<dbReference type="Gene3D" id="1.20.190.20">
    <property type="entry name" value="14-3-3 domain"/>
    <property type="match status" value="1"/>
</dbReference>
<dbReference type="PANTHER" id="PTHR18860">
    <property type="entry name" value="14-3-3 PROTEIN"/>
    <property type="match status" value="1"/>
</dbReference>
<dbReference type="STRING" id="3821.A0A151UBC6"/>
<keyword evidence="4" id="KW-1185">Reference proteome</keyword>
<evidence type="ECO:0000256" key="1">
    <source>
        <dbReference type="ARBA" id="ARBA00006141"/>
    </source>
</evidence>
<comment type="similarity">
    <text evidence="1">Belongs to the 14-3-3 family.</text>
</comment>
<dbReference type="Gramene" id="C.cajan_20260.t">
    <property type="protein sequence ID" value="C.cajan_20260.t"/>
    <property type="gene ID" value="C.cajan_20260"/>
</dbReference>
<dbReference type="Proteomes" id="UP000075243">
    <property type="component" value="Chromosome 1"/>
</dbReference>
<dbReference type="SUPFAM" id="SSF48445">
    <property type="entry name" value="14-3-3 protein"/>
    <property type="match status" value="1"/>
</dbReference>
<evidence type="ECO:0000313" key="4">
    <source>
        <dbReference type="Proteomes" id="UP000075243"/>
    </source>
</evidence>
<evidence type="ECO:0000259" key="2">
    <source>
        <dbReference type="SMART" id="SM00101"/>
    </source>
</evidence>